<reference evidence="2" key="1">
    <citation type="submission" date="2021-01" db="EMBL/GenBank/DDBJ databases">
        <title>A chromosome-scale assembly of European eel, Anguilla anguilla.</title>
        <authorList>
            <person name="Henkel C."/>
            <person name="Jong-Raadsen S.A."/>
            <person name="Dufour S."/>
            <person name="Weltzien F.-A."/>
            <person name="Palstra A.P."/>
            <person name="Pelster B."/>
            <person name="Spaink H.P."/>
            <person name="Van Den Thillart G.E."/>
            <person name="Jansen H."/>
            <person name="Zahm M."/>
            <person name="Klopp C."/>
            <person name="Cedric C."/>
            <person name="Louis A."/>
            <person name="Berthelot C."/>
            <person name="Parey E."/>
            <person name="Roest Crollius H."/>
            <person name="Montfort J."/>
            <person name="Robinson-Rechavi M."/>
            <person name="Bucao C."/>
            <person name="Bouchez O."/>
            <person name="Gislard M."/>
            <person name="Lluch J."/>
            <person name="Milhes M."/>
            <person name="Lampietro C."/>
            <person name="Lopez Roques C."/>
            <person name="Donnadieu C."/>
            <person name="Braasch I."/>
            <person name="Desvignes T."/>
            <person name="Postlethwait J."/>
            <person name="Bobe J."/>
            <person name="Guiguen Y."/>
            <person name="Dirks R."/>
        </authorList>
    </citation>
    <scope>NUCLEOTIDE SEQUENCE</scope>
    <source>
        <strain evidence="2">Tag_6206</strain>
        <tissue evidence="2">Liver</tissue>
    </source>
</reference>
<proteinExistence type="predicted"/>
<sequence length="102" mass="9890">MSSICPLGSRLFMSAHLPLCAGGRSLQTRSHEGGARIGPGPLPAARGRGGGGGRGRGQPLQAGSTLEHRGVGAYEGGAGSGDGGGPPTGQLIVMFGAGIQNG</sequence>
<comment type="caution">
    <text evidence="2">The sequence shown here is derived from an EMBL/GenBank/DDBJ whole genome shotgun (WGS) entry which is preliminary data.</text>
</comment>
<name>A0A9D3RSI8_ANGAN</name>
<dbReference type="Proteomes" id="UP001044222">
    <property type="component" value="Chromosome 10"/>
</dbReference>
<dbReference type="AlphaFoldDB" id="A0A9D3RSI8"/>
<evidence type="ECO:0000313" key="3">
    <source>
        <dbReference type="Proteomes" id="UP001044222"/>
    </source>
</evidence>
<gene>
    <name evidence="2" type="ORF">ANANG_G00197990</name>
</gene>
<protein>
    <submittedName>
        <fullName evidence="2">Uncharacterized protein</fullName>
    </submittedName>
</protein>
<feature type="compositionally biased region" description="Gly residues" evidence="1">
    <location>
        <begin position="47"/>
        <end position="56"/>
    </location>
</feature>
<feature type="region of interest" description="Disordered" evidence="1">
    <location>
        <begin position="24"/>
        <end position="65"/>
    </location>
</feature>
<accession>A0A9D3RSI8</accession>
<dbReference type="EMBL" id="JAFIRN010000010">
    <property type="protein sequence ID" value="KAG5841290.1"/>
    <property type="molecule type" value="Genomic_DNA"/>
</dbReference>
<feature type="region of interest" description="Disordered" evidence="1">
    <location>
        <begin position="70"/>
        <end position="89"/>
    </location>
</feature>
<feature type="compositionally biased region" description="Gly residues" evidence="1">
    <location>
        <begin position="73"/>
        <end position="87"/>
    </location>
</feature>
<organism evidence="2 3">
    <name type="scientific">Anguilla anguilla</name>
    <name type="common">European freshwater eel</name>
    <name type="synonym">Muraena anguilla</name>
    <dbReference type="NCBI Taxonomy" id="7936"/>
    <lineage>
        <taxon>Eukaryota</taxon>
        <taxon>Metazoa</taxon>
        <taxon>Chordata</taxon>
        <taxon>Craniata</taxon>
        <taxon>Vertebrata</taxon>
        <taxon>Euteleostomi</taxon>
        <taxon>Actinopterygii</taxon>
        <taxon>Neopterygii</taxon>
        <taxon>Teleostei</taxon>
        <taxon>Anguilliformes</taxon>
        <taxon>Anguillidae</taxon>
        <taxon>Anguilla</taxon>
    </lineage>
</organism>
<evidence type="ECO:0000313" key="2">
    <source>
        <dbReference type="EMBL" id="KAG5841290.1"/>
    </source>
</evidence>
<evidence type="ECO:0000256" key="1">
    <source>
        <dbReference type="SAM" id="MobiDB-lite"/>
    </source>
</evidence>
<keyword evidence="3" id="KW-1185">Reference proteome</keyword>